<proteinExistence type="predicted"/>
<dbReference type="Pfam" id="PF07494">
    <property type="entry name" value="Reg_prop"/>
    <property type="match status" value="1"/>
</dbReference>
<dbReference type="SUPFAM" id="SSF69304">
    <property type="entry name" value="Tricorn protease N-terminal domain"/>
    <property type="match status" value="1"/>
</dbReference>
<dbReference type="GO" id="GO:0006355">
    <property type="term" value="P:regulation of DNA-templated transcription"/>
    <property type="evidence" value="ECO:0007669"/>
    <property type="project" value="InterPro"/>
</dbReference>
<feature type="transmembrane region" description="Helical" evidence="2">
    <location>
        <begin position="689"/>
        <end position="710"/>
    </location>
</feature>
<comment type="caution">
    <text evidence="3">The sequence shown here is derived from an EMBL/GenBank/DDBJ whole genome shotgun (WGS) entry which is preliminary data.</text>
</comment>
<dbReference type="Gene3D" id="1.10.10.10">
    <property type="entry name" value="Winged helix-like DNA-binding domain superfamily/Winged helix DNA-binding domain"/>
    <property type="match status" value="1"/>
</dbReference>
<dbReference type="InterPro" id="IPR016032">
    <property type="entry name" value="Sig_transdc_resp-reg_C-effctor"/>
</dbReference>
<accession>A0A838ZQP0</accession>
<keyword evidence="1" id="KW-0175">Coiled coil</keyword>
<dbReference type="InterPro" id="IPR011110">
    <property type="entry name" value="Reg_prop"/>
</dbReference>
<dbReference type="AlphaFoldDB" id="A0A838ZQP0"/>
<dbReference type="Proteomes" id="UP000552241">
    <property type="component" value="Unassembled WGS sequence"/>
</dbReference>
<dbReference type="InterPro" id="IPR036388">
    <property type="entry name" value="WH-like_DNA-bd_sf"/>
</dbReference>
<reference evidence="3 4" key="1">
    <citation type="submission" date="2020-07" db="EMBL/GenBank/DDBJ databases">
        <title>Moheibacter lacus sp. nov., a member of the family Flavobacteriaceae isolated from freshwater lake sediment.</title>
        <authorList>
            <person name="Liu Y."/>
        </authorList>
    </citation>
    <scope>NUCLEOTIDE SEQUENCE [LARGE SCALE GENOMIC DNA]</scope>
    <source>
        <strain evidence="3 4">BDHS18</strain>
    </source>
</reference>
<keyword evidence="2" id="KW-0812">Transmembrane</keyword>
<dbReference type="SUPFAM" id="SSF63829">
    <property type="entry name" value="Calcium-dependent phosphotriesterase"/>
    <property type="match status" value="1"/>
</dbReference>
<evidence type="ECO:0000256" key="2">
    <source>
        <dbReference type="SAM" id="Phobius"/>
    </source>
</evidence>
<keyword evidence="2" id="KW-1133">Transmembrane helix</keyword>
<keyword evidence="2" id="KW-0472">Membrane</keyword>
<organism evidence="3 4">
    <name type="scientific">Moheibacter lacus</name>
    <dbReference type="NCBI Taxonomy" id="2745851"/>
    <lineage>
        <taxon>Bacteria</taxon>
        <taxon>Pseudomonadati</taxon>
        <taxon>Bacteroidota</taxon>
        <taxon>Flavobacteriia</taxon>
        <taxon>Flavobacteriales</taxon>
        <taxon>Weeksellaceae</taxon>
        <taxon>Moheibacter</taxon>
    </lineage>
</organism>
<protein>
    <recommendedName>
        <fullName evidence="5">HTH luxR-type domain-containing protein</fullName>
    </recommendedName>
</protein>
<sequence>MVGVSQQQLTPYVKNYSKLNYEGEALVWGITQTADRQLYFANNKILLQFDGNRWQHHWLPEKTIIRSVFAVENKVFTGSYMEFGYWEMMDGHLTYTSLSKKFKLFEEKGNDEVWNIFSFQNKIYFQTFFSIYIYDGKTIKTVKTPSQITYAFPVKNQIYVASITEGIYRFENGAFYPDKRIDQLKNKVIHSILPYRNGLMIFTQKEGVFIFENDEISSWKNDLNKTFQLEMINSALRISDSKYAVGTSGDGLYLVDIESGNYTNLHKNNGSLQNNSVLSIFQDKESNLWLGLDNGISFVQNDANSFVYQDFTGKLGSVNAIQKTENGFLLGSNHGLYALENGKLQLIPGTQGPVWSIAKVGSQFIIGHNNATMIYEGGNLQKINALPGGYRFEKQEDNLYYQANYVGLYQYQFINGNWVHEKLAPKLIKPINQFFKKEEFVLATDMYRGVYKINLENNEFVEVQAEDKSHLYNSKMVEINQQLYFLSNRIWYELDNWSNQLKKSDRLNELLPTVNNILPLGKDIFLVESNSILSVVKIENQKMTWVNIPDKYYKGRVVNDWISGYLKNNYLYLNLDNGFLVHKVSFEDTADAKVFINAEGNGKQFIRGEKLGYYNNAIDFFISTRKYGYADINLYYKLSPSDQKFQPIKNGKISYTHLPNDSYSLVIASKSGKEFTVIDTFDFTVKKPWFISNLMILIYLVLVFLVYFLYHSFIQRQNKQKLAQLQHEIELQKELVCIKTEAERKEAEHWVEMQKLEQDIKSKTSELASKTLSVASQSELLKELESIQKGIEENTPTSTIKKDISKILRDYNYNQNEWKVFDTNLNELHEDFVSRLVKSYPNLTPKDIRLAILLRMNMSSKEIAPLMRKSFRSVELQRYRLRKKLKLSSKTNLSKFFIEF</sequence>
<evidence type="ECO:0000256" key="1">
    <source>
        <dbReference type="SAM" id="Coils"/>
    </source>
</evidence>
<keyword evidence="4" id="KW-1185">Reference proteome</keyword>
<dbReference type="EMBL" id="JACDZE010000001">
    <property type="protein sequence ID" value="MBA5629595.1"/>
    <property type="molecule type" value="Genomic_DNA"/>
</dbReference>
<feature type="coiled-coil region" evidence="1">
    <location>
        <begin position="715"/>
        <end position="748"/>
    </location>
</feature>
<dbReference type="SUPFAM" id="SSF46894">
    <property type="entry name" value="C-terminal effector domain of the bipartite response regulators"/>
    <property type="match status" value="1"/>
</dbReference>
<dbReference type="GO" id="GO:0003677">
    <property type="term" value="F:DNA binding"/>
    <property type="evidence" value="ECO:0007669"/>
    <property type="project" value="InterPro"/>
</dbReference>
<name>A0A838ZQP0_9FLAO</name>
<dbReference type="InterPro" id="IPR015943">
    <property type="entry name" value="WD40/YVTN_repeat-like_dom_sf"/>
</dbReference>
<gene>
    <name evidence="3" type="ORF">HU137_07410</name>
</gene>
<dbReference type="Gene3D" id="2.130.10.10">
    <property type="entry name" value="YVTN repeat-like/Quinoprotein amine dehydrogenase"/>
    <property type="match status" value="1"/>
</dbReference>
<evidence type="ECO:0000313" key="4">
    <source>
        <dbReference type="Proteomes" id="UP000552241"/>
    </source>
</evidence>
<evidence type="ECO:0008006" key="5">
    <source>
        <dbReference type="Google" id="ProtNLM"/>
    </source>
</evidence>
<evidence type="ECO:0000313" key="3">
    <source>
        <dbReference type="EMBL" id="MBA5629595.1"/>
    </source>
</evidence>